<proteinExistence type="predicted"/>
<sequence length="19" mass="2314">LHLIRVVCFLPYSKIDHFL</sequence>
<reference evidence="1" key="1">
    <citation type="submission" date="2017-05" db="UniProtKB">
        <authorList>
            <consortium name="EnsemblMetazoa"/>
        </authorList>
    </citation>
    <scope>IDENTIFICATION</scope>
</reference>
<protein>
    <submittedName>
        <fullName evidence="1">Uncharacterized protein</fullName>
    </submittedName>
</protein>
<dbReference type="AlphaFoldDB" id="A0A1X7VG89"/>
<accession>A0A1X7VG89</accession>
<organism evidence="1">
    <name type="scientific">Amphimedon queenslandica</name>
    <name type="common">Sponge</name>
    <dbReference type="NCBI Taxonomy" id="400682"/>
    <lineage>
        <taxon>Eukaryota</taxon>
        <taxon>Metazoa</taxon>
        <taxon>Porifera</taxon>
        <taxon>Demospongiae</taxon>
        <taxon>Heteroscleromorpha</taxon>
        <taxon>Haplosclerida</taxon>
        <taxon>Niphatidae</taxon>
        <taxon>Amphimedon</taxon>
    </lineage>
</organism>
<evidence type="ECO:0000313" key="1">
    <source>
        <dbReference type="EnsemblMetazoa" id="Aqu2.1.39071_001"/>
    </source>
</evidence>
<dbReference type="InParanoid" id="A0A1X7VG89"/>
<name>A0A1X7VG89_AMPQE</name>
<dbReference type="EnsemblMetazoa" id="Aqu2.1.39071_001">
    <property type="protein sequence ID" value="Aqu2.1.39071_001"/>
    <property type="gene ID" value="Aqu2.1.39071"/>
</dbReference>